<organism evidence="5 6">
    <name type="scientific">Aurantiacibacter xanthus</name>
    <dbReference type="NCBI Taxonomy" id="1784712"/>
    <lineage>
        <taxon>Bacteria</taxon>
        <taxon>Pseudomonadati</taxon>
        <taxon>Pseudomonadota</taxon>
        <taxon>Alphaproteobacteria</taxon>
        <taxon>Sphingomonadales</taxon>
        <taxon>Erythrobacteraceae</taxon>
        <taxon>Aurantiacibacter</taxon>
    </lineage>
</organism>
<dbReference type="EMBL" id="QXFM01000007">
    <property type="protein sequence ID" value="RIV92777.1"/>
    <property type="molecule type" value="Genomic_DNA"/>
</dbReference>
<feature type="domain" description="EAL" evidence="3">
    <location>
        <begin position="298"/>
        <end position="530"/>
    </location>
</feature>
<dbReference type="InterPro" id="IPR029787">
    <property type="entry name" value="Nucleotide_cyclase"/>
</dbReference>
<reference evidence="5 6" key="1">
    <citation type="submission" date="2018-08" db="EMBL/GenBank/DDBJ databases">
        <title>Erythrobacter zhengii sp.nov., a bacterium isolated from deep-sea sediment.</title>
        <authorList>
            <person name="Fang C."/>
            <person name="Wu Y.-H."/>
            <person name="Sun C."/>
            <person name="Wang H."/>
            <person name="Cheng H."/>
            <person name="Meng F.-X."/>
            <person name="Wang C.-S."/>
            <person name="Xu X.-W."/>
        </authorList>
    </citation>
    <scope>NUCLEOTIDE SEQUENCE [LARGE SCALE GENOMIC DNA]</scope>
    <source>
        <strain evidence="5 6">CCTCC AB 2015396</strain>
    </source>
</reference>
<dbReference type="Gene3D" id="3.20.20.450">
    <property type="entry name" value="EAL domain"/>
    <property type="match status" value="1"/>
</dbReference>
<accession>A0A3A1PG15</accession>
<feature type="transmembrane region" description="Helical" evidence="2">
    <location>
        <begin position="79"/>
        <end position="96"/>
    </location>
</feature>
<evidence type="ECO:0000313" key="5">
    <source>
        <dbReference type="EMBL" id="RIV92777.1"/>
    </source>
</evidence>
<dbReference type="InterPro" id="IPR000160">
    <property type="entry name" value="GGDEF_dom"/>
</dbReference>
<dbReference type="InterPro" id="IPR043128">
    <property type="entry name" value="Rev_trsase/Diguanyl_cyclase"/>
</dbReference>
<dbReference type="SUPFAM" id="SSF55073">
    <property type="entry name" value="Nucleotide cyclase"/>
    <property type="match status" value="1"/>
</dbReference>
<keyword evidence="2" id="KW-0472">Membrane</keyword>
<dbReference type="Proteomes" id="UP000265366">
    <property type="component" value="Unassembled WGS sequence"/>
</dbReference>
<dbReference type="Gene3D" id="3.30.70.270">
    <property type="match status" value="1"/>
</dbReference>
<keyword evidence="2" id="KW-0812">Transmembrane</keyword>
<dbReference type="InterPro" id="IPR052155">
    <property type="entry name" value="Biofilm_reg_signaling"/>
</dbReference>
<dbReference type="AlphaFoldDB" id="A0A3A1PG15"/>
<dbReference type="OrthoDB" id="9814202at2"/>
<dbReference type="SMART" id="SM00267">
    <property type="entry name" value="GGDEF"/>
    <property type="match status" value="1"/>
</dbReference>
<dbReference type="Pfam" id="PF00563">
    <property type="entry name" value="EAL"/>
    <property type="match status" value="1"/>
</dbReference>
<comment type="caution">
    <text evidence="5">The sequence shown here is derived from an EMBL/GenBank/DDBJ whole genome shotgun (WGS) entry which is preliminary data.</text>
</comment>
<dbReference type="NCBIfam" id="TIGR00254">
    <property type="entry name" value="GGDEF"/>
    <property type="match status" value="1"/>
</dbReference>
<feature type="region of interest" description="Disordered" evidence="1">
    <location>
        <begin position="511"/>
        <end position="530"/>
    </location>
</feature>
<keyword evidence="6" id="KW-1185">Reference proteome</keyword>
<feature type="transmembrane region" description="Helical" evidence="2">
    <location>
        <begin position="38"/>
        <end position="59"/>
    </location>
</feature>
<proteinExistence type="predicted"/>
<dbReference type="PROSITE" id="PS50887">
    <property type="entry name" value="GGDEF"/>
    <property type="match status" value="1"/>
</dbReference>
<dbReference type="SMART" id="SM00052">
    <property type="entry name" value="EAL"/>
    <property type="match status" value="1"/>
</dbReference>
<evidence type="ECO:0000259" key="3">
    <source>
        <dbReference type="PROSITE" id="PS50883"/>
    </source>
</evidence>
<dbReference type="PANTHER" id="PTHR44757">
    <property type="entry name" value="DIGUANYLATE CYCLASE DGCP"/>
    <property type="match status" value="1"/>
</dbReference>
<evidence type="ECO:0000256" key="2">
    <source>
        <dbReference type="SAM" id="Phobius"/>
    </source>
</evidence>
<dbReference type="PANTHER" id="PTHR44757:SF2">
    <property type="entry name" value="BIOFILM ARCHITECTURE MAINTENANCE PROTEIN MBAA"/>
    <property type="match status" value="1"/>
</dbReference>
<keyword evidence="2" id="KW-1133">Transmembrane helix</keyword>
<dbReference type="CDD" id="cd01949">
    <property type="entry name" value="GGDEF"/>
    <property type="match status" value="1"/>
</dbReference>
<gene>
    <name evidence="5" type="ORF">D2V17_01330</name>
</gene>
<feature type="domain" description="GGDEF" evidence="4">
    <location>
        <begin position="150"/>
        <end position="289"/>
    </location>
</feature>
<dbReference type="InterPro" id="IPR035919">
    <property type="entry name" value="EAL_sf"/>
</dbReference>
<protein>
    <submittedName>
        <fullName evidence="5">EAL domain-containing protein</fullName>
    </submittedName>
</protein>
<dbReference type="SUPFAM" id="SSF141868">
    <property type="entry name" value="EAL domain-like"/>
    <property type="match status" value="1"/>
</dbReference>
<evidence type="ECO:0000256" key="1">
    <source>
        <dbReference type="SAM" id="MobiDB-lite"/>
    </source>
</evidence>
<dbReference type="Pfam" id="PF00990">
    <property type="entry name" value="GGDEF"/>
    <property type="match status" value="1"/>
</dbReference>
<dbReference type="PROSITE" id="PS50883">
    <property type="entry name" value="EAL"/>
    <property type="match status" value="1"/>
</dbReference>
<evidence type="ECO:0000259" key="4">
    <source>
        <dbReference type="PROSITE" id="PS50887"/>
    </source>
</evidence>
<sequence>MLNVMGEKEASRLRACRQELPMHQHKNKSRTERQSGKADYDIVALGIATAAIILFVGTGGSLMPRIVSSWMTGTYSPDILLSNALLLNIALLIFGWRRYNDLNKEVCERRWAEQQAQELAKIDPLTGCFNRRAGLPAIDRMLSEAAESGDTVAVMVLDLDNFKQVNDFNGHQFGDRVLEGVAWRVSSVIPAGSIAIRMGGDEFACAMNYAAEAESRVEAIATKLIDEVRKPIVHEGVEATVSTSLGIATTADSKADTAALNAEALLHRADIAMYQAKKRGRNRHCWFTPAMETEFRLRNELEGAIRRGITLGEFVPYYEQQIDIATGELVGFEMLARWKSPDYGLVSPDVFIPVAEESELIADLSESLIHQALIDAKDWAPHLTLSVSISPVQLRDPWFAQKLLHMLVETGFPPSRLGIEITESSLHENIAAVRMMTTSLKNQGIRISLDDFGTGYASLAQLRNLPITAEGIEAPEALEALKCFGKLNGQGSLYGRPEDAATTRERLAEAGLAQPASAANEAPIAGRLAS</sequence>
<name>A0A3A1PG15_9SPHN</name>
<dbReference type="CDD" id="cd01948">
    <property type="entry name" value="EAL"/>
    <property type="match status" value="1"/>
</dbReference>
<evidence type="ECO:0000313" key="6">
    <source>
        <dbReference type="Proteomes" id="UP000265366"/>
    </source>
</evidence>
<dbReference type="InterPro" id="IPR001633">
    <property type="entry name" value="EAL_dom"/>
</dbReference>